<dbReference type="EMBL" id="BONO01000018">
    <property type="protein sequence ID" value="GIG37093.1"/>
    <property type="molecule type" value="Genomic_DNA"/>
</dbReference>
<name>A0A919PBF0_9CELL</name>
<dbReference type="InterPro" id="IPR039538">
    <property type="entry name" value="BetI_C"/>
</dbReference>
<dbReference type="PANTHER" id="PTHR30055">
    <property type="entry name" value="HTH-TYPE TRANSCRIPTIONAL REGULATOR RUTR"/>
    <property type="match status" value="1"/>
</dbReference>
<evidence type="ECO:0000313" key="7">
    <source>
        <dbReference type="EMBL" id="GIG37093.1"/>
    </source>
</evidence>
<dbReference type="InterPro" id="IPR009057">
    <property type="entry name" value="Homeodomain-like_sf"/>
</dbReference>
<dbReference type="InterPro" id="IPR001647">
    <property type="entry name" value="HTH_TetR"/>
</dbReference>
<sequence length="222" mass="24249">MSVETQQRGYAKGRAKRREIIDQATAMFGEVGYRGASLREIAARCGISHPGLLHHFPTKESLLLAVLEHRDEVDIEWLETDSPDGVTTLRHLAELAALNATRRGIVELYAVLSAEATSADHPAHAFFRDRYRRALDAATTAYARAGEQGLLREGVDPDAAGRQLIALMDGLQVQWLLDDGATDMAGVVRRQVQDHLTVPLGDGADALAELDGHPEAPRGQER</sequence>
<feature type="domain" description="HTH tetR-type" evidence="6">
    <location>
        <begin position="14"/>
        <end position="74"/>
    </location>
</feature>
<accession>A0A919PBF0</accession>
<dbReference type="InterPro" id="IPR036271">
    <property type="entry name" value="Tet_transcr_reg_TetR-rel_C_sf"/>
</dbReference>
<keyword evidence="4" id="KW-0804">Transcription</keyword>
<proteinExistence type="predicted"/>
<dbReference type="GO" id="GO:0000976">
    <property type="term" value="F:transcription cis-regulatory region binding"/>
    <property type="evidence" value="ECO:0007669"/>
    <property type="project" value="TreeGrafter"/>
</dbReference>
<dbReference type="PANTHER" id="PTHR30055:SF226">
    <property type="entry name" value="HTH-TYPE TRANSCRIPTIONAL REGULATOR PKSA"/>
    <property type="match status" value="1"/>
</dbReference>
<dbReference type="Pfam" id="PF00440">
    <property type="entry name" value="TetR_N"/>
    <property type="match status" value="1"/>
</dbReference>
<dbReference type="PROSITE" id="PS50977">
    <property type="entry name" value="HTH_TETR_2"/>
    <property type="match status" value="1"/>
</dbReference>
<feature type="DNA-binding region" description="H-T-H motif" evidence="5">
    <location>
        <begin position="37"/>
        <end position="56"/>
    </location>
</feature>
<dbReference type="AlphaFoldDB" id="A0A919PBF0"/>
<gene>
    <name evidence="7" type="ORF">Cpa01nite_24740</name>
</gene>
<dbReference type="InterPro" id="IPR050109">
    <property type="entry name" value="HTH-type_TetR-like_transc_reg"/>
</dbReference>
<keyword evidence="1" id="KW-0678">Repressor</keyword>
<evidence type="ECO:0000313" key="8">
    <source>
        <dbReference type="Proteomes" id="UP000642125"/>
    </source>
</evidence>
<dbReference type="GO" id="GO:0003700">
    <property type="term" value="F:DNA-binding transcription factor activity"/>
    <property type="evidence" value="ECO:0007669"/>
    <property type="project" value="TreeGrafter"/>
</dbReference>
<dbReference type="SUPFAM" id="SSF48498">
    <property type="entry name" value="Tetracyclin repressor-like, C-terminal domain"/>
    <property type="match status" value="1"/>
</dbReference>
<organism evidence="7 8">
    <name type="scientific">Cellulomonas pakistanensis</name>
    <dbReference type="NCBI Taxonomy" id="992287"/>
    <lineage>
        <taxon>Bacteria</taxon>
        <taxon>Bacillati</taxon>
        <taxon>Actinomycetota</taxon>
        <taxon>Actinomycetes</taxon>
        <taxon>Micrococcales</taxon>
        <taxon>Cellulomonadaceae</taxon>
        <taxon>Cellulomonas</taxon>
    </lineage>
</organism>
<evidence type="ECO:0000256" key="1">
    <source>
        <dbReference type="ARBA" id="ARBA00022491"/>
    </source>
</evidence>
<dbReference type="Pfam" id="PF13977">
    <property type="entry name" value="TetR_C_6"/>
    <property type="match status" value="1"/>
</dbReference>
<evidence type="ECO:0000256" key="2">
    <source>
        <dbReference type="ARBA" id="ARBA00023015"/>
    </source>
</evidence>
<keyword evidence="3 5" id="KW-0238">DNA-binding</keyword>
<evidence type="ECO:0000256" key="4">
    <source>
        <dbReference type="ARBA" id="ARBA00023163"/>
    </source>
</evidence>
<evidence type="ECO:0000259" key="6">
    <source>
        <dbReference type="PROSITE" id="PS50977"/>
    </source>
</evidence>
<evidence type="ECO:0000256" key="3">
    <source>
        <dbReference type="ARBA" id="ARBA00023125"/>
    </source>
</evidence>
<dbReference type="SUPFAM" id="SSF46689">
    <property type="entry name" value="Homeodomain-like"/>
    <property type="match status" value="1"/>
</dbReference>
<evidence type="ECO:0000256" key="5">
    <source>
        <dbReference type="PROSITE-ProRule" id="PRU00335"/>
    </source>
</evidence>
<protein>
    <submittedName>
        <fullName evidence="7">TetR family transcriptional regulator</fullName>
    </submittedName>
</protein>
<comment type="caution">
    <text evidence="7">The sequence shown here is derived from an EMBL/GenBank/DDBJ whole genome shotgun (WGS) entry which is preliminary data.</text>
</comment>
<dbReference type="RefSeq" id="WP_203669106.1">
    <property type="nucleotide sequence ID" value="NZ_BONO01000018.1"/>
</dbReference>
<keyword evidence="8" id="KW-1185">Reference proteome</keyword>
<dbReference type="Proteomes" id="UP000642125">
    <property type="component" value="Unassembled WGS sequence"/>
</dbReference>
<reference evidence="7" key="1">
    <citation type="submission" date="2021-01" db="EMBL/GenBank/DDBJ databases">
        <title>Whole genome shotgun sequence of Cellulomonas pakistanensis NBRC 110800.</title>
        <authorList>
            <person name="Komaki H."/>
            <person name="Tamura T."/>
        </authorList>
    </citation>
    <scope>NUCLEOTIDE SEQUENCE</scope>
    <source>
        <strain evidence="7">NBRC 110800</strain>
    </source>
</reference>
<dbReference type="Gene3D" id="1.10.357.10">
    <property type="entry name" value="Tetracycline Repressor, domain 2"/>
    <property type="match status" value="1"/>
</dbReference>
<keyword evidence="2" id="KW-0805">Transcription regulation</keyword>
<dbReference type="PRINTS" id="PR00455">
    <property type="entry name" value="HTHTETR"/>
</dbReference>